<evidence type="ECO:0000313" key="3">
    <source>
        <dbReference type="Proteomes" id="UP000187209"/>
    </source>
</evidence>
<evidence type="ECO:0000313" key="2">
    <source>
        <dbReference type="EMBL" id="OMJ76740.1"/>
    </source>
</evidence>
<feature type="coiled-coil region" evidence="1">
    <location>
        <begin position="138"/>
        <end position="165"/>
    </location>
</feature>
<gene>
    <name evidence="2" type="ORF">SteCoe_23801</name>
</gene>
<keyword evidence="1" id="KW-0175">Coiled coil</keyword>
<dbReference type="EMBL" id="MPUH01000613">
    <property type="protein sequence ID" value="OMJ76740.1"/>
    <property type="molecule type" value="Genomic_DNA"/>
</dbReference>
<name>A0A1R2BIY9_9CILI</name>
<proteinExistence type="predicted"/>
<feature type="coiled-coil region" evidence="1">
    <location>
        <begin position="52"/>
        <end position="86"/>
    </location>
</feature>
<sequence>MKKCQLNSSDSKEININLLYEVPTNQTPEDLLRIDTSFTSLRLEVQRLQDVLMLQNSQISKIETKINETKQENEVIKTEISKVKLNTKRSSRALNDYNYDEDFNRKEKLIKDCLGYSGIKNYKQKELQKDTVDSENRINKLYKILKQSNEEYLMLEKRLDVAEGLLGFKLR</sequence>
<evidence type="ECO:0000256" key="1">
    <source>
        <dbReference type="SAM" id="Coils"/>
    </source>
</evidence>
<dbReference type="Proteomes" id="UP000187209">
    <property type="component" value="Unassembled WGS sequence"/>
</dbReference>
<protein>
    <submittedName>
        <fullName evidence="2">Uncharacterized protein</fullName>
    </submittedName>
</protein>
<organism evidence="2 3">
    <name type="scientific">Stentor coeruleus</name>
    <dbReference type="NCBI Taxonomy" id="5963"/>
    <lineage>
        <taxon>Eukaryota</taxon>
        <taxon>Sar</taxon>
        <taxon>Alveolata</taxon>
        <taxon>Ciliophora</taxon>
        <taxon>Postciliodesmatophora</taxon>
        <taxon>Heterotrichea</taxon>
        <taxon>Heterotrichida</taxon>
        <taxon>Stentoridae</taxon>
        <taxon>Stentor</taxon>
    </lineage>
</organism>
<dbReference type="AlphaFoldDB" id="A0A1R2BIY9"/>
<keyword evidence="3" id="KW-1185">Reference proteome</keyword>
<comment type="caution">
    <text evidence="2">The sequence shown here is derived from an EMBL/GenBank/DDBJ whole genome shotgun (WGS) entry which is preliminary data.</text>
</comment>
<reference evidence="2 3" key="1">
    <citation type="submission" date="2016-11" db="EMBL/GenBank/DDBJ databases">
        <title>The macronuclear genome of Stentor coeruleus: a giant cell with tiny introns.</title>
        <authorList>
            <person name="Slabodnick M."/>
            <person name="Ruby J.G."/>
            <person name="Reiff S.B."/>
            <person name="Swart E.C."/>
            <person name="Gosai S."/>
            <person name="Prabakaran S."/>
            <person name="Witkowska E."/>
            <person name="Larue G.E."/>
            <person name="Fisher S."/>
            <person name="Freeman R.M."/>
            <person name="Gunawardena J."/>
            <person name="Chu W."/>
            <person name="Stover N.A."/>
            <person name="Gregory B.D."/>
            <person name="Nowacki M."/>
            <person name="Derisi J."/>
            <person name="Roy S.W."/>
            <person name="Marshall W.F."/>
            <person name="Sood P."/>
        </authorList>
    </citation>
    <scope>NUCLEOTIDE SEQUENCE [LARGE SCALE GENOMIC DNA]</scope>
    <source>
        <strain evidence="2">WM001</strain>
    </source>
</reference>
<accession>A0A1R2BIY9</accession>